<keyword evidence="3" id="KW-1185">Reference proteome</keyword>
<feature type="signal peptide" evidence="1">
    <location>
        <begin position="1"/>
        <end position="17"/>
    </location>
</feature>
<dbReference type="Proteomes" id="UP000315540">
    <property type="component" value="Unassembled WGS sequence"/>
</dbReference>
<proteinExistence type="predicted"/>
<sequence length="249" mass="29542">MKYIVLIACLYSSLAFTQTFIFEDEITTKDFGKRFFHYKKNKKELLEGYYKIGYDDGSYILINFVKGEYDGKFIAYHENGNLKATSFFKDGLKHGKETFYNDKEIKIQENNFKNGKTHGDQLDYTEQGKLISVQTYKNGKRHGKWLRHFISTYKGLKGTRVEYYKDDNPVGHWIEKFENGQIYEEKIYTAPKDYTHKKYYENQTLAIESVYVNNKIDSKKKYNITGELVIEEMYRNGQLVKEIKHNSKK</sequence>
<accession>A0A504J2H3</accession>
<reference evidence="2 3" key="1">
    <citation type="submission" date="2019-06" db="EMBL/GenBank/DDBJ databases">
        <authorList>
            <person name="Meng X."/>
        </authorList>
    </citation>
    <scope>NUCLEOTIDE SEQUENCE [LARGE SCALE GENOMIC DNA]</scope>
    <source>
        <strain evidence="2 3">M625</strain>
    </source>
</reference>
<evidence type="ECO:0000313" key="2">
    <source>
        <dbReference type="EMBL" id="TPN82815.1"/>
    </source>
</evidence>
<dbReference type="SUPFAM" id="SSF82185">
    <property type="entry name" value="Histone H3 K4-specific methyltransferase SET7/9 N-terminal domain"/>
    <property type="match status" value="2"/>
</dbReference>
<keyword evidence="1" id="KW-0732">Signal</keyword>
<evidence type="ECO:0008006" key="4">
    <source>
        <dbReference type="Google" id="ProtNLM"/>
    </source>
</evidence>
<dbReference type="RefSeq" id="WP_140596112.1">
    <property type="nucleotide sequence ID" value="NZ_VFWZ01000008.1"/>
</dbReference>
<evidence type="ECO:0000256" key="1">
    <source>
        <dbReference type="SAM" id="SignalP"/>
    </source>
</evidence>
<comment type="caution">
    <text evidence="2">The sequence shown here is derived from an EMBL/GenBank/DDBJ whole genome shotgun (WGS) entry which is preliminary data.</text>
</comment>
<feature type="chain" id="PRO_5021387267" description="Toxin-antitoxin system YwqK family antitoxin" evidence="1">
    <location>
        <begin position="18"/>
        <end position="249"/>
    </location>
</feature>
<dbReference type="EMBL" id="VFWZ01000008">
    <property type="protein sequence ID" value="TPN82815.1"/>
    <property type="molecule type" value="Genomic_DNA"/>
</dbReference>
<dbReference type="AlphaFoldDB" id="A0A504J2H3"/>
<dbReference type="Gene3D" id="3.90.930.1">
    <property type="match status" value="2"/>
</dbReference>
<dbReference type="OrthoDB" id="9812747at2"/>
<dbReference type="Pfam" id="PF07661">
    <property type="entry name" value="MORN_2"/>
    <property type="match status" value="3"/>
</dbReference>
<evidence type="ECO:0000313" key="3">
    <source>
        <dbReference type="Proteomes" id="UP000315540"/>
    </source>
</evidence>
<gene>
    <name evidence="2" type="ORF">FHK87_20525</name>
</gene>
<dbReference type="InterPro" id="IPR011652">
    <property type="entry name" value="MORN_2"/>
</dbReference>
<organism evidence="2 3">
    <name type="scientific">Aquimarina algicola</name>
    <dbReference type="NCBI Taxonomy" id="2589995"/>
    <lineage>
        <taxon>Bacteria</taxon>
        <taxon>Pseudomonadati</taxon>
        <taxon>Bacteroidota</taxon>
        <taxon>Flavobacteriia</taxon>
        <taxon>Flavobacteriales</taxon>
        <taxon>Flavobacteriaceae</taxon>
        <taxon>Aquimarina</taxon>
    </lineage>
</organism>
<protein>
    <recommendedName>
        <fullName evidence="4">Toxin-antitoxin system YwqK family antitoxin</fullName>
    </recommendedName>
</protein>
<name>A0A504J2H3_9FLAO</name>